<name>A0A420EDH8_9ALTE</name>
<reference evidence="2 3" key="1">
    <citation type="submission" date="2018-09" db="EMBL/GenBank/DDBJ databases">
        <authorList>
            <person name="Wang Z."/>
        </authorList>
    </citation>
    <scope>NUCLEOTIDE SEQUENCE [LARGE SCALE GENOMIC DNA]</scope>
    <source>
        <strain evidence="2 3">ALS 81</strain>
    </source>
</reference>
<dbReference type="AlphaFoldDB" id="A0A420EDH8"/>
<protein>
    <submittedName>
        <fullName evidence="2">Uncharacterized protein</fullName>
    </submittedName>
</protein>
<dbReference type="RefSeq" id="WP_120354761.1">
    <property type="nucleotide sequence ID" value="NZ_RAQO01000005.1"/>
</dbReference>
<comment type="caution">
    <text evidence="2">The sequence shown here is derived from an EMBL/GenBank/DDBJ whole genome shotgun (WGS) entry which is preliminary data.</text>
</comment>
<keyword evidence="1" id="KW-1133">Transmembrane helix</keyword>
<evidence type="ECO:0000313" key="3">
    <source>
        <dbReference type="Proteomes" id="UP000286482"/>
    </source>
</evidence>
<keyword evidence="1" id="KW-0812">Transmembrane</keyword>
<feature type="transmembrane region" description="Helical" evidence="1">
    <location>
        <begin position="18"/>
        <end position="36"/>
    </location>
</feature>
<evidence type="ECO:0000256" key="1">
    <source>
        <dbReference type="SAM" id="Phobius"/>
    </source>
</evidence>
<dbReference type="Proteomes" id="UP000286482">
    <property type="component" value="Unassembled WGS sequence"/>
</dbReference>
<evidence type="ECO:0000313" key="2">
    <source>
        <dbReference type="EMBL" id="RKF18682.1"/>
    </source>
</evidence>
<gene>
    <name evidence="2" type="ORF">DBZ36_09790</name>
</gene>
<proteinExistence type="predicted"/>
<sequence length="71" mass="8148">MMLQLFAKFTQATSYTELLLKLAVIAAIAVCATLVVPEQFHIIIYACALYPFLIMRRKFNQHILSSKEKQD</sequence>
<dbReference type="EMBL" id="RAQO01000005">
    <property type="protein sequence ID" value="RKF18682.1"/>
    <property type="molecule type" value="Genomic_DNA"/>
</dbReference>
<keyword evidence="1" id="KW-0472">Membrane</keyword>
<organism evidence="2 3">
    <name type="scientific">Alginatibacterium sediminis</name>
    <dbReference type="NCBI Taxonomy" id="2164068"/>
    <lineage>
        <taxon>Bacteria</taxon>
        <taxon>Pseudomonadati</taxon>
        <taxon>Pseudomonadota</taxon>
        <taxon>Gammaproteobacteria</taxon>
        <taxon>Alteromonadales</taxon>
        <taxon>Alteromonadaceae</taxon>
        <taxon>Alginatibacterium</taxon>
    </lineage>
</organism>
<accession>A0A420EDH8</accession>
<keyword evidence="3" id="KW-1185">Reference proteome</keyword>